<sequence length="185" mass="20787">MRKIVSAVFITLGFFITIVRADSVVDFPQSIKQRGDELLLNGTGIRRATLLRLKVYSAGLYLKQKSSNADEILETIDPKQIQMLFLREVAEEKIISTWLDGIKANNDRGEKWELPLKKLLEGIGDVKEGERLILSMSETSVKLESSKGFSKEINQDSFGTALLRIWLGPNPPDQELKEGLLGLKK</sequence>
<dbReference type="GO" id="GO:0016872">
    <property type="term" value="F:intramolecular lyase activity"/>
    <property type="evidence" value="ECO:0007669"/>
    <property type="project" value="InterPro"/>
</dbReference>
<organism evidence="2 3">
    <name type="scientific">SAR324 cluster bacterium</name>
    <dbReference type="NCBI Taxonomy" id="2024889"/>
    <lineage>
        <taxon>Bacteria</taxon>
        <taxon>Deltaproteobacteria</taxon>
        <taxon>SAR324 cluster</taxon>
    </lineage>
</organism>
<dbReference type="AlphaFoldDB" id="A0A7X9IJ17"/>
<accession>A0A7X9IJ17</accession>
<evidence type="ECO:0000313" key="3">
    <source>
        <dbReference type="Proteomes" id="UP000524246"/>
    </source>
</evidence>
<dbReference type="Pfam" id="PF16036">
    <property type="entry name" value="Chalcone_3"/>
    <property type="match status" value="1"/>
</dbReference>
<comment type="caution">
    <text evidence="2">The sequence shown here is derived from an EMBL/GenBank/DDBJ whole genome shotgun (WGS) entry which is preliminary data.</text>
</comment>
<reference evidence="2 3" key="1">
    <citation type="journal article" date="2020" name="Biotechnol. Biofuels">
        <title>New insights from the biogas microbiome by comprehensive genome-resolved metagenomics of nearly 1600 species originating from multiple anaerobic digesters.</title>
        <authorList>
            <person name="Campanaro S."/>
            <person name="Treu L."/>
            <person name="Rodriguez-R L.M."/>
            <person name="Kovalovszki A."/>
            <person name="Ziels R.M."/>
            <person name="Maus I."/>
            <person name="Zhu X."/>
            <person name="Kougias P.G."/>
            <person name="Basile A."/>
            <person name="Luo G."/>
            <person name="Schluter A."/>
            <person name="Konstantinidis K.T."/>
            <person name="Angelidaki I."/>
        </authorList>
    </citation>
    <scope>NUCLEOTIDE SEQUENCE [LARGE SCALE GENOMIC DNA]</scope>
    <source>
        <strain evidence="2">AS27yjCOA_65</strain>
    </source>
</reference>
<proteinExistence type="predicted"/>
<dbReference type="Gene3D" id="3.50.70.10">
    <property type="match status" value="1"/>
</dbReference>
<feature type="domain" description="Chalcone isomerase" evidence="1">
    <location>
        <begin position="25"/>
        <end position="182"/>
    </location>
</feature>
<dbReference type="Proteomes" id="UP000524246">
    <property type="component" value="Unassembled WGS sequence"/>
</dbReference>
<protein>
    <recommendedName>
        <fullName evidence="1">Chalcone isomerase domain-containing protein</fullName>
    </recommendedName>
</protein>
<dbReference type="SUPFAM" id="SSF54626">
    <property type="entry name" value="Chalcone isomerase"/>
    <property type="match status" value="1"/>
</dbReference>
<dbReference type="EMBL" id="JAAZON010000235">
    <property type="protein sequence ID" value="NMC62623.1"/>
    <property type="molecule type" value="Genomic_DNA"/>
</dbReference>
<evidence type="ECO:0000313" key="2">
    <source>
        <dbReference type="EMBL" id="NMC62623.1"/>
    </source>
</evidence>
<dbReference type="InterPro" id="IPR016087">
    <property type="entry name" value="Chalcone_isomerase"/>
</dbReference>
<dbReference type="InterPro" id="IPR016088">
    <property type="entry name" value="Chalcone_isomerase_3-sand"/>
</dbReference>
<dbReference type="InterPro" id="IPR036298">
    <property type="entry name" value="Chalcone_isomerase_sf"/>
</dbReference>
<evidence type="ECO:0000259" key="1">
    <source>
        <dbReference type="Pfam" id="PF16036"/>
    </source>
</evidence>
<name>A0A7X9IJ17_9DELT</name>
<gene>
    <name evidence="2" type="ORF">GYA55_05575</name>
</gene>